<accession>A0A644Z9C5</accession>
<dbReference type="AlphaFoldDB" id="A0A644Z9C5"/>
<reference evidence="1" key="1">
    <citation type="submission" date="2019-08" db="EMBL/GenBank/DDBJ databases">
        <authorList>
            <person name="Kucharzyk K."/>
            <person name="Murdoch R.W."/>
            <person name="Higgins S."/>
            <person name="Loffler F."/>
        </authorList>
    </citation>
    <scope>NUCLEOTIDE SEQUENCE</scope>
</reference>
<organism evidence="1">
    <name type="scientific">bioreactor metagenome</name>
    <dbReference type="NCBI Taxonomy" id="1076179"/>
    <lineage>
        <taxon>unclassified sequences</taxon>
        <taxon>metagenomes</taxon>
        <taxon>ecological metagenomes</taxon>
    </lineage>
</organism>
<dbReference type="EMBL" id="VSSQ01007657">
    <property type="protein sequence ID" value="MPM36591.1"/>
    <property type="molecule type" value="Genomic_DNA"/>
</dbReference>
<name>A0A644Z9C5_9ZZZZ</name>
<proteinExistence type="predicted"/>
<sequence length="118" mass="13209">MPCFKFQISLGQANRVGDNWLPFAAVPICHDRSVKALGIGDVFLIKLHGDFHRLVQAHLLHALNADIDGSSEQDVFSLGGFRHDDTYIPVKSSGRNRYYPAVLFQIPDFCSFVRSNFG</sequence>
<gene>
    <name evidence="1" type="ORF">SDC9_83190</name>
</gene>
<protein>
    <submittedName>
        <fullName evidence="1">Uncharacterized protein</fullName>
    </submittedName>
</protein>
<comment type="caution">
    <text evidence="1">The sequence shown here is derived from an EMBL/GenBank/DDBJ whole genome shotgun (WGS) entry which is preliminary data.</text>
</comment>
<evidence type="ECO:0000313" key="1">
    <source>
        <dbReference type="EMBL" id="MPM36591.1"/>
    </source>
</evidence>